<sequence>MITQAEQYLETEYPSGKYKIYDVLYDNMGNFDQFEYAAKVRNLANGEEFLVYYNDQSKQMEDSLKYADEFYER</sequence>
<accession>A0ABU5C8U6</accession>
<organism evidence="1 2">
    <name type="scientific">Tigheibacillus halophilus</name>
    <dbReference type="NCBI Taxonomy" id="361280"/>
    <lineage>
        <taxon>Bacteria</taxon>
        <taxon>Bacillati</taxon>
        <taxon>Bacillota</taxon>
        <taxon>Bacilli</taxon>
        <taxon>Bacillales</taxon>
        <taxon>Bacillaceae</taxon>
        <taxon>Tigheibacillus</taxon>
    </lineage>
</organism>
<evidence type="ECO:0000313" key="2">
    <source>
        <dbReference type="Proteomes" id="UP001281447"/>
    </source>
</evidence>
<reference evidence="1 2" key="1">
    <citation type="submission" date="2023-10" db="EMBL/GenBank/DDBJ databases">
        <title>Virgibacillus halophilus 5B73C genome.</title>
        <authorList>
            <person name="Miliotis G."/>
            <person name="Sengupta P."/>
            <person name="Hameed A."/>
            <person name="Chuvochina M."/>
            <person name="Mcdonagh F."/>
            <person name="Simpson A.C."/>
            <person name="Singh N.K."/>
            <person name="Rekha P.D."/>
            <person name="Raman K."/>
            <person name="Hugenholtz P."/>
            <person name="Venkateswaran K."/>
        </authorList>
    </citation>
    <scope>NUCLEOTIDE SEQUENCE [LARGE SCALE GENOMIC DNA]</scope>
    <source>
        <strain evidence="1 2">5B73C</strain>
    </source>
</reference>
<protein>
    <submittedName>
        <fullName evidence="1">Uncharacterized protein</fullName>
    </submittedName>
</protein>
<name>A0ABU5C8U6_9BACI</name>
<evidence type="ECO:0000313" key="1">
    <source>
        <dbReference type="EMBL" id="MDY0395655.1"/>
    </source>
</evidence>
<dbReference type="EMBL" id="JAWDIP010000003">
    <property type="protein sequence ID" value="MDY0395655.1"/>
    <property type="molecule type" value="Genomic_DNA"/>
</dbReference>
<keyword evidence="2" id="KW-1185">Reference proteome</keyword>
<comment type="caution">
    <text evidence="1">The sequence shown here is derived from an EMBL/GenBank/DDBJ whole genome shotgun (WGS) entry which is preliminary data.</text>
</comment>
<gene>
    <name evidence="1" type="ORF">RWE15_16050</name>
</gene>
<proteinExistence type="predicted"/>
<dbReference type="Proteomes" id="UP001281447">
    <property type="component" value="Unassembled WGS sequence"/>
</dbReference>